<comment type="caution">
    <text evidence="5">The sequence shown here is derived from an EMBL/GenBank/DDBJ whole genome shotgun (WGS) entry which is preliminary data.</text>
</comment>
<accession>A0AAD5WZN6</accession>
<dbReference type="CDD" id="cd00160">
    <property type="entry name" value="RhoGEF"/>
    <property type="match status" value="1"/>
</dbReference>
<evidence type="ECO:0000259" key="3">
    <source>
        <dbReference type="PROSITE" id="PS50010"/>
    </source>
</evidence>
<evidence type="ECO:0000256" key="2">
    <source>
        <dbReference type="SAM" id="MobiDB-lite"/>
    </source>
</evidence>
<feature type="compositionally biased region" description="Low complexity" evidence="2">
    <location>
        <begin position="1"/>
        <end position="11"/>
    </location>
</feature>
<dbReference type="InterPro" id="IPR051492">
    <property type="entry name" value="Dynamin-Rho_GEF"/>
</dbReference>
<dbReference type="InterPro" id="IPR004148">
    <property type="entry name" value="BAR_dom"/>
</dbReference>
<dbReference type="PROSITE" id="PS51021">
    <property type="entry name" value="BAR"/>
    <property type="match status" value="1"/>
</dbReference>
<protein>
    <recommendedName>
        <fullName evidence="7">Dynamin-binding protein</fullName>
    </recommendedName>
</protein>
<feature type="domain" description="DH" evidence="3">
    <location>
        <begin position="104"/>
        <end position="290"/>
    </location>
</feature>
<feature type="region of interest" description="Disordered" evidence="2">
    <location>
        <begin position="1"/>
        <end position="91"/>
    </location>
</feature>
<dbReference type="InterPro" id="IPR035899">
    <property type="entry name" value="DBL_dom_sf"/>
</dbReference>
<dbReference type="GO" id="GO:0005737">
    <property type="term" value="C:cytoplasm"/>
    <property type="evidence" value="ECO:0007669"/>
    <property type="project" value="InterPro"/>
</dbReference>
<name>A0AAD5WZN6_9FUNG</name>
<dbReference type="AlphaFoldDB" id="A0AAD5WZN6"/>
<evidence type="ECO:0000259" key="4">
    <source>
        <dbReference type="PROSITE" id="PS51021"/>
    </source>
</evidence>
<dbReference type="Gene3D" id="1.20.900.10">
    <property type="entry name" value="Dbl homology (DH) domain"/>
    <property type="match status" value="1"/>
</dbReference>
<feature type="compositionally biased region" description="Low complexity" evidence="2">
    <location>
        <begin position="75"/>
        <end position="89"/>
    </location>
</feature>
<dbReference type="PROSITE" id="PS50010">
    <property type="entry name" value="DH_2"/>
    <property type="match status" value="1"/>
</dbReference>
<organism evidence="5 6">
    <name type="scientific">Rhizophlyctis rosea</name>
    <dbReference type="NCBI Taxonomy" id="64517"/>
    <lineage>
        <taxon>Eukaryota</taxon>
        <taxon>Fungi</taxon>
        <taxon>Fungi incertae sedis</taxon>
        <taxon>Chytridiomycota</taxon>
        <taxon>Chytridiomycota incertae sedis</taxon>
        <taxon>Chytridiomycetes</taxon>
        <taxon>Rhizophlyctidales</taxon>
        <taxon>Rhizophlyctidaceae</taxon>
        <taxon>Rhizophlyctis</taxon>
    </lineage>
</organism>
<sequence length="506" mass="56179">MTTTTPSSIPSFPTPALPSPSAQPTKKIPPPVPPSPAARKAMAAQQAALNGRPTTPSEICESDRRNSSGLPSGYVASRTASSTSVVTSTGDLDEEGKAAKMAKKRVNIVTEMVETERQFLNDMEVLMEVYAVPATTTGALSPQDIKILFGNLDGVIGTSRKVLELLEAAAGAENSWVGEAFNQMMNEIEHSYCEYCKHNEAAITRLAELASPECPPATQQFLKECQAQLKGRTGAWDLASLVIKPVQRVLKYPLLIKSLLSETLPTHPDYEQLERANERIEGVAEKINEVKKRKDIVEKYVEGRNNANVIHGITKKWVRGTHQLKQATGLGELEATSDALYDALVEKMEMEFQSIEKLGRDLAFWVRSVREFFILQETVATSLEELYSVPAEPLPGVEERLQLVLEYRKACSRIAIGPWRDAEQKIKTQITPLLETLTNRFKEPLLIMKKRDKKLLDFDRARVLKADGKIVDKALLESADAYTSINAQLVEELPKFLELVAQFMEV</sequence>
<dbReference type="PANTHER" id="PTHR22834:SF20">
    <property type="entry name" value="SH3 DOMAIN-CONTAINING PROTEIN"/>
    <property type="match status" value="1"/>
</dbReference>
<dbReference type="SUPFAM" id="SSF103657">
    <property type="entry name" value="BAR/IMD domain-like"/>
    <property type="match status" value="1"/>
</dbReference>
<dbReference type="PANTHER" id="PTHR22834">
    <property type="entry name" value="NUCLEAR FUSION PROTEIN FUS2"/>
    <property type="match status" value="1"/>
</dbReference>
<dbReference type="SUPFAM" id="SSF48065">
    <property type="entry name" value="DBL homology domain (DH-domain)"/>
    <property type="match status" value="1"/>
</dbReference>
<feature type="compositionally biased region" description="Pro residues" evidence="2">
    <location>
        <begin position="27"/>
        <end position="36"/>
    </location>
</feature>
<proteinExistence type="predicted"/>
<dbReference type="InterPro" id="IPR000219">
    <property type="entry name" value="DH_dom"/>
</dbReference>
<dbReference type="SMART" id="SM00721">
    <property type="entry name" value="BAR"/>
    <property type="match status" value="1"/>
</dbReference>
<dbReference type="GO" id="GO:0005085">
    <property type="term" value="F:guanyl-nucleotide exchange factor activity"/>
    <property type="evidence" value="ECO:0007669"/>
    <property type="project" value="UniProtKB-KW"/>
</dbReference>
<dbReference type="SMART" id="SM00325">
    <property type="entry name" value="RhoGEF"/>
    <property type="match status" value="1"/>
</dbReference>
<gene>
    <name evidence="5" type="ORF">HK097_004198</name>
</gene>
<evidence type="ECO:0000313" key="6">
    <source>
        <dbReference type="Proteomes" id="UP001212841"/>
    </source>
</evidence>
<evidence type="ECO:0000313" key="5">
    <source>
        <dbReference type="EMBL" id="KAJ3035491.1"/>
    </source>
</evidence>
<dbReference type="EMBL" id="JADGJD010002042">
    <property type="protein sequence ID" value="KAJ3035491.1"/>
    <property type="molecule type" value="Genomic_DNA"/>
</dbReference>
<dbReference type="InterPro" id="IPR027267">
    <property type="entry name" value="AH/BAR_dom_sf"/>
</dbReference>
<feature type="compositionally biased region" description="Low complexity" evidence="2">
    <location>
        <begin position="37"/>
        <end position="48"/>
    </location>
</feature>
<dbReference type="GO" id="GO:0032955">
    <property type="term" value="P:regulation of division septum assembly"/>
    <property type="evidence" value="ECO:0007669"/>
    <property type="project" value="TreeGrafter"/>
</dbReference>
<dbReference type="GO" id="GO:0031991">
    <property type="term" value="P:regulation of actomyosin contractile ring contraction"/>
    <property type="evidence" value="ECO:0007669"/>
    <property type="project" value="TreeGrafter"/>
</dbReference>
<dbReference type="Pfam" id="PF00621">
    <property type="entry name" value="RhoGEF"/>
    <property type="match status" value="1"/>
</dbReference>
<keyword evidence="1" id="KW-0344">Guanine-nucleotide releasing factor</keyword>
<feature type="non-terminal residue" evidence="5">
    <location>
        <position position="506"/>
    </location>
</feature>
<feature type="domain" description="BAR" evidence="4">
    <location>
        <begin position="326"/>
        <end position="506"/>
    </location>
</feature>
<reference evidence="5" key="1">
    <citation type="submission" date="2020-05" db="EMBL/GenBank/DDBJ databases">
        <title>Phylogenomic resolution of chytrid fungi.</title>
        <authorList>
            <person name="Stajich J.E."/>
            <person name="Amses K."/>
            <person name="Simmons R."/>
            <person name="Seto K."/>
            <person name="Myers J."/>
            <person name="Bonds A."/>
            <person name="Quandt C.A."/>
            <person name="Barry K."/>
            <person name="Liu P."/>
            <person name="Grigoriev I."/>
            <person name="Longcore J.E."/>
            <person name="James T.Y."/>
        </authorList>
    </citation>
    <scope>NUCLEOTIDE SEQUENCE</scope>
    <source>
        <strain evidence="5">JEL0318</strain>
    </source>
</reference>
<dbReference type="Pfam" id="PF03114">
    <property type="entry name" value="BAR"/>
    <property type="match status" value="1"/>
</dbReference>
<evidence type="ECO:0008006" key="7">
    <source>
        <dbReference type="Google" id="ProtNLM"/>
    </source>
</evidence>
<keyword evidence="6" id="KW-1185">Reference proteome</keyword>
<dbReference type="Gene3D" id="1.20.1270.60">
    <property type="entry name" value="Arfaptin homology (AH) domain/BAR domain"/>
    <property type="match status" value="1"/>
</dbReference>
<evidence type="ECO:0000256" key="1">
    <source>
        <dbReference type="ARBA" id="ARBA00022658"/>
    </source>
</evidence>
<dbReference type="Proteomes" id="UP001212841">
    <property type="component" value="Unassembled WGS sequence"/>
</dbReference>